<dbReference type="RefSeq" id="WP_121100847.1">
    <property type="nucleotide sequence ID" value="NZ_RBII01000002.1"/>
</dbReference>
<sequence>MTIRETILNQAQDYCKAHDVSARAFCLGAGVDKRVLFKLERGENVSLGTLELIEAYLKRLGHEGKLASDNDPVMGKARVNIPMPLDGALTGPLAASIPESGGEA</sequence>
<dbReference type="AlphaFoldDB" id="A0A420WDB0"/>
<protein>
    <recommendedName>
        <fullName evidence="3">Helix-turn-helix protein</fullName>
    </recommendedName>
</protein>
<keyword evidence="2" id="KW-1185">Reference proteome</keyword>
<evidence type="ECO:0008006" key="3">
    <source>
        <dbReference type="Google" id="ProtNLM"/>
    </source>
</evidence>
<comment type="caution">
    <text evidence="1">The sequence shown here is derived from an EMBL/GenBank/DDBJ whole genome shotgun (WGS) entry which is preliminary data.</text>
</comment>
<proteinExistence type="predicted"/>
<name>A0A420WDB0_9PROT</name>
<evidence type="ECO:0000313" key="2">
    <source>
        <dbReference type="Proteomes" id="UP000282211"/>
    </source>
</evidence>
<gene>
    <name evidence="1" type="ORF">DES40_1749</name>
</gene>
<dbReference type="InParanoid" id="A0A420WDB0"/>
<organism evidence="1 2">
    <name type="scientific">Litorimonas taeanensis</name>
    <dbReference type="NCBI Taxonomy" id="568099"/>
    <lineage>
        <taxon>Bacteria</taxon>
        <taxon>Pseudomonadati</taxon>
        <taxon>Pseudomonadota</taxon>
        <taxon>Alphaproteobacteria</taxon>
        <taxon>Maricaulales</taxon>
        <taxon>Robiginitomaculaceae</taxon>
    </lineage>
</organism>
<dbReference type="EMBL" id="RBII01000002">
    <property type="protein sequence ID" value="RKQ68973.1"/>
    <property type="molecule type" value="Genomic_DNA"/>
</dbReference>
<evidence type="ECO:0000313" key="1">
    <source>
        <dbReference type="EMBL" id="RKQ68973.1"/>
    </source>
</evidence>
<accession>A0A420WDB0</accession>
<dbReference type="Proteomes" id="UP000282211">
    <property type="component" value="Unassembled WGS sequence"/>
</dbReference>
<reference evidence="1 2" key="1">
    <citation type="submission" date="2018-10" db="EMBL/GenBank/DDBJ databases">
        <title>Genomic Encyclopedia of Type Strains, Phase IV (KMG-IV): sequencing the most valuable type-strain genomes for metagenomic binning, comparative biology and taxonomic classification.</title>
        <authorList>
            <person name="Goeker M."/>
        </authorList>
    </citation>
    <scope>NUCLEOTIDE SEQUENCE [LARGE SCALE GENOMIC DNA]</scope>
    <source>
        <strain evidence="1 2">DSM 22008</strain>
    </source>
</reference>